<evidence type="ECO:0000259" key="1">
    <source>
        <dbReference type="Pfam" id="PF00248"/>
    </source>
</evidence>
<protein>
    <recommendedName>
        <fullName evidence="1">NADP-dependent oxidoreductase domain-containing protein</fullName>
    </recommendedName>
</protein>
<dbReference type="AlphaFoldDB" id="A0A9W6NAP5"/>
<dbReference type="InterPro" id="IPR023210">
    <property type="entry name" value="NADP_OxRdtase_dom"/>
</dbReference>
<proteinExistence type="predicted"/>
<dbReference type="RefSeq" id="WP_271180560.1">
    <property type="nucleotide sequence ID" value="NZ_BSFM01000011.1"/>
</dbReference>
<gene>
    <name evidence="2" type="ORF">GCM10017653_18570</name>
</gene>
<sequence>MWWGARRTGVALILCGKEGPEPAANTGSQNGQGFSSRIPFLAPNRGAIVAELLEVAAELGFTPASVALRWLLEKPAVASIILGARTASQFKVNLATSS</sequence>
<dbReference type="Gene3D" id="3.20.20.100">
    <property type="entry name" value="NADP-dependent oxidoreductase domain"/>
    <property type="match status" value="1"/>
</dbReference>
<name>A0A9W6NAP5_9HYPH</name>
<reference evidence="2" key="1">
    <citation type="journal article" date="2014" name="Int. J. Syst. Evol. Microbiol.">
        <title>Complete genome sequence of Corynebacterium casei LMG S-19264T (=DSM 44701T), isolated from a smear-ripened cheese.</title>
        <authorList>
            <consortium name="US DOE Joint Genome Institute (JGI-PGF)"/>
            <person name="Walter F."/>
            <person name="Albersmeier A."/>
            <person name="Kalinowski J."/>
            <person name="Ruckert C."/>
        </authorList>
    </citation>
    <scope>NUCLEOTIDE SEQUENCE</scope>
    <source>
        <strain evidence="2">VKM B-2789</strain>
    </source>
</reference>
<evidence type="ECO:0000313" key="2">
    <source>
        <dbReference type="EMBL" id="GLK83787.1"/>
    </source>
</evidence>
<dbReference type="SUPFAM" id="SSF51430">
    <property type="entry name" value="NAD(P)-linked oxidoreductase"/>
    <property type="match status" value="1"/>
</dbReference>
<keyword evidence="3" id="KW-1185">Reference proteome</keyword>
<dbReference type="Pfam" id="PF00248">
    <property type="entry name" value="Aldo_ket_red"/>
    <property type="match status" value="1"/>
</dbReference>
<reference evidence="2" key="2">
    <citation type="submission" date="2023-01" db="EMBL/GenBank/DDBJ databases">
        <authorList>
            <person name="Sun Q."/>
            <person name="Evtushenko L."/>
        </authorList>
    </citation>
    <scope>NUCLEOTIDE SEQUENCE</scope>
    <source>
        <strain evidence="2">VKM B-2789</strain>
    </source>
</reference>
<comment type="caution">
    <text evidence="2">The sequence shown here is derived from an EMBL/GenBank/DDBJ whole genome shotgun (WGS) entry which is preliminary data.</text>
</comment>
<evidence type="ECO:0000313" key="3">
    <source>
        <dbReference type="Proteomes" id="UP001143330"/>
    </source>
</evidence>
<feature type="domain" description="NADP-dependent oxidoreductase" evidence="1">
    <location>
        <begin position="43"/>
        <end position="95"/>
    </location>
</feature>
<dbReference type="InterPro" id="IPR036812">
    <property type="entry name" value="NAD(P)_OxRdtase_dom_sf"/>
</dbReference>
<dbReference type="EMBL" id="BSFM01000011">
    <property type="protein sequence ID" value="GLK83787.1"/>
    <property type="molecule type" value="Genomic_DNA"/>
</dbReference>
<accession>A0A9W6NAP5</accession>
<dbReference type="Proteomes" id="UP001143330">
    <property type="component" value="Unassembled WGS sequence"/>
</dbReference>
<organism evidence="2 3">
    <name type="scientific">Ancylobacter defluvii</name>
    <dbReference type="NCBI Taxonomy" id="1282440"/>
    <lineage>
        <taxon>Bacteria</taxon>
        <taxon>Pseudomonadati</taxon>
        <taxon>Pseudomonadota</taxon>
        <taxon>Alphaproteobacteria</taxon>
        <taxon>Hyphomicrobiales</taxon>
        <taxon>Xanthobacteraceae</taxon>
        <taxon>Ancylobacter</taxon>
    </lineage>
</organism>